<gene>
    <name evidence="1" type="ORF">K444DRAFT_223792</name>
</gene>
<keyword evidence="2" id="KW-1185">Reference proteome</keyword>
<dbReference type="PANTHER" id="PTHR42085">
    <property type="entry name" value="F-BOX DOMAIN-CONTAINING PROTEIN"/>
    <property type="match status" value="1"/>
</dbReference>
<dbReference type="InterPro" id="IPR038883">
    <property type="entry name" value="AN11006-like"/>
</dbReference>
<protein>
    <recommendedName>
        <fullName evidence="3">F-box domain-containing protein</fullName>
    </recommendedName>
</protein>
<organism evidence="1 2">
    <name type="scientific">Hyaloscypha bicolor E</name>
    <dbReference type="NCBI Taxonomy" id="1095630"/>
    <lineage>
        <taxon>Eukaryota</taxon>
        <taxon>Fungi</taxon>
        <taxon>Dikarya</taxon>
        <taxon>Ascomycota</taxon>
        <taxon>Pezizomycotina</taxon>
        <taxon>Leotiomycetes</taxon>
        <taxon>Helotiales</taxon>
        <taxon>Hyaloscyphaceae</taxon>
        <taxon>Hyaloscypha</taxon>
        <taxon>Hyaloscypha bicolor</taxon>
    </lineage>
</organism>
<reference evidence="1 2" key="1">
    <citation type="submission" date="2016-04" db="EMBL/GenBank/DDBJ databases">
        <title>A degradative enzymes factory behind the ericoid mycorrhizal symbiosis.</title>
        <authorList>
            <consortium name="DOE Joint Genome Institute"/>
            <person name="Martino E."/>
            <person name="Morin E."/>
            <person name="Grelet G."/>
            <person name="Kuo A."/>
            <person name="Kohler A."/>
            <person name="Daghino S."/>
            <person name="Barry K."/>
            <person name="Choi C."/>
            <person name="Cichocki N."/>
            <person name="Clum A."/>
            <person name="Copeland A."/>
            <person name="Hainaut M."/>
            <person name="Haridas S."/>
            <person name="Labutti K."/>
            <person name="Lindquist E."/>
            <person name="Lipzen A."/>
            <person name="Khouja H.-R."/>
            <person name="Murat C."/>
            <person name="Ohm R."/>
            <person name="Olson A."/>
            <person name="Spatafora J."/>
            <person name="Veneault-Fourrey C."/>
            <person name="Henrissat B."/>
            <person name="Grigoriev I."/>
            <person name="Martin F."/>
            <person name="Perotto S."/>
        </authorList>
    </citation>
    <scope>NUCLEOTIDE SEQUENCE [LARGE SCALE GENOMIC DNA]</scope>
    <source>
        <strain evidence="1 2">E</strain>
    </source>
</reference>
<accession>A0A2J6SJU1</accession>
<dbReference type="Proteomes" id="UP000235371">
    <property type="component" value="Unassembled WGS sequence"/>
</dbReference>
<dbReference type="PANTHER" id="PTHR42085:SF1">
    <property type="entry name" value="F-BOX DOMAIN-CONTAINING PROTEIN"/>
    <property type="match status" value="1"/>
</dbReference>
<sequence length="319" mass="36334">MASRARRSTMLRAPRWVLPPRACKNKGLSKPSPPVCHFLRLPPEIRCMIYRCLFEPEDSRTLTPKQVYPGIELESTRTPLPTEILRSNRQIYSEASSLMYSELIVVLTPGDIVCLRSNLEDTSAPNRGVWRHNPLAGTGVLGPHNGRIYNTPEMDGKMEPHVFSRFKHISLELEFNCNPEDLAGCPQLSIDPDLKIASEDCVKFQDFLRQTNIFRDLAEIICNSPRVTCLEILLEVSVDPADDINLTYPYTADDNLPDVYFMTVHTRAVEIFIESGIMDPLRSLSNVDLTCIWVVQPWTGNDQKLQPKYDAMLRELEED</sequence>
<dbReference type="AlphaFoldDB" id="A0A2J6SJU1"/>
<evidence type="ECO:0008006" key="3">
    <source>
        <dbReference type="Google" id="ProtNLM"/>
    </source>
</evidence>
<name>A0A2J6SJU1_9HELO</name>
<dbReference type="EMBL" id="KZ613912">
    <property type="protein sequence ID" value="PMD51039.1"/>
    <property type="molecule type" value="Genomic_DNA"/>
</dbReference>
<proteinExistence type="predicted"/>
<evidence type="ECO:0000313" key="2">
    <source>
        <dbReference type="Proteomes" id="UP000235371"/>
    </source>
</evidence>
<dbReference type="InParanoid" id="A0A2J6SJU1"/>
<dbReference type="OrthoDB" id="5374120at2759"/>
<dbReference type="RefSeq" id="XP_024727943.1">
    <property type="nucleotide sequence ID" value="XM_024871172.1"/>
</dbReference>
<evidence type="ECO:0000313" key="1">
    <source>
        <dbReference type="EMBL" id="PMD51039.1"/>
    </source>
</evidence>
<dbReference type="GeneID" id="36579254"/>